<name>A0AAJ1V4Y0_9LACT</name>
<dbReference type="InterPro" id="IPR025275">
    <property type="entry name" value="DUF4015"/>
</dbReference>
<keyword evidence="3" id="KW-0378">Hydrolase</keyword>
<dbReference type="RefSeq" id="WP_129753062.1">
    <property type="nucleotide sequence ID" value="NZ_JASOOE010000001.1"/>
</dbReference>
<comment type="caution">
    <text evidence="3">The sequence shown here is derived from an EMBL/GenBank/DDBJ whole genome shotgun (WGS) entry which is preliminary data.</text>
</comment>
<sequence length="456" mass="51673">MSIKRQSNSLKKMLLLIACLGLVACQSFNNKDQATQAEDYSMPELKPTYSNDEVVAFNNKLNQGKANQYEGLKPYNKPILTAPEELPSSLFYDSGIQIPYPKEGVKGIYLPQSVFGDPEQFKQLIDYIDQTALNAVVIDFKDDYGNILSDVDTKNELIQKHVTGNVDYKQILKELEKHQIYPIARIVTFKDNRLSDDKPDFSFKDSQTGEIWQDGNGSQFINPFLKDVWDYNVQVAIEAAKLGFKEVQFDYVRFPEGFETFASQLTYDLGDFAAYVTDDPEKFGQERVYAINGYLEYAKDQLAPYGADISADVFGYTAIAQNSADVRGIGQDFKDMAERVDVISSMIYPSHWGPGFFGIAYPDLEPYNLVNQYIYSEKLLLDTVSNPVVTRPWLQDFTSYGMPAGTFQEYGPTQVQQQIVALEENGVHEFLLWNANGIYTQGVDYAPESSGNDYYY</sequence>
<reference evidence="3" key="1">
    <citation type="submission" date="2023-05" db="EMBL/GenBank/DDBJ databases">
        <title>Cataloging the Phylogenetic Diversity of Human Bladder Bacteria.</title>
        <authorList>
            <person name="Du J."/>
        </authorList>
    </citation>
    <scope>NUCLEOTIDE SEQUENCE</scope>
    <source>
        <strain evidence="3">UMB1231</strain>
    </source>
</reference>
<protein>
    <submittedName>
        <fullName evidence="3">Glycoside hydrolase</fullName>
    </submittedName>
</protein>
<evidence type="ECO:0000313" key="4">
    <source>
        <dbReference type="Proteomes" id="UP001229251"/>
    </source>
</evidence>
<accession>A0AAJ1V4Y0</accession>
<feature type="chain" id="PRO_5042471987" evidence="1">
    <location>
        <begin position="30"/>
        <end position="456"/>
    </location>
</feature>
<dbReference type="Proteomes" id="UP001229251">
    <property type="component" value="Unassembled WGS sequence"/>
</dbReference>
<dbReference type="PROSITE" id="PS51257">
    <property type="entry name" value="PROKAR_LIPOPROTEIN"/>
    <property type="match status" value="1"/>
</dbReference>
<evidence type="ECO:0000259" key="2">
    <source>
        <dbReference type="Pfam" id="PF13200"/>
    </source>
</evidence>
<dbReference type="GO" id="GO:0016787">
    <property type="term" value="F:hydrolase activity"/>
    <property type="evidence" value="ECO:0007669"/>
    <property type="project" value="UniProtKB-KW"/>
</dbReference>
<dbReference type="Pfam" id="PF13200">
    <property type="entry name" value="DUF4015"/>
    <property type="match status" value="1"/>
</dbReference>
<gene>
    <name evidence="3" type="ORF">QP433_00185</name>
</gene>
<dbReference type="EMBL" id="JASOOE010000001">
    <property type="protein sequence ID" value="MDK7186394.1"/>
    <property type="molecule type" value="Genomic_DNA"/>
</dbReference>
<dbReference type="SUPFAM" id="SSF51445">
    <property type="entry name" value="(Trans)glycosidases"/>
    <property type="match status" value="1"/>
</dbReference>
<feature type="domain" description="DUF4015" evidence="2">
    <location>
        <begin position="107"/>
        <end position="439"/>
    </location>
</feature>
<dbReference type="Gene3D" id="3.20.20.80">
    <property type="entry name" value="Glycosidases"/>
    <property type="match status" value="1"/>
</dbReference>
<evidence type="ECO:0000256" key="1">
    <source>
        <dbReference type="SAM" id="SignalP"/>
    </source>
</evidence>
<organism evidence="3 4">
    <name type="scientific">Facklamia hominis</name>
    <dbReference type="NCBI Taxonomy" id="178214"/>
    <lineage>
        <taxon>Bacteria</taxon>
        <taxon>Bacillati</taxon>
        <taxon>Bacillota</taxon>
        <taxon>Bacilli</taxon>
        <taxon>Lactobacillales</taxon>
        <taxon>Aerococcaceae</taxon>
        <taxon>Facklamia</taxon>
    </lineage>
</organism>
<proteinExistence type="predicted"/>
<feature type="signal peptide" evidence="1">
    <location>
        <begin position="1"/>
        <end position="29"/>
    </location>
</feature>
<keyword evidence="1" id="KW-0732">Signal</keyword>
<dbReference type="AlphaFoldDB" id="A0AAJ1V4Y0"/>
<dbReference type="InterPro" id="IPR017853">
    <property type="entry name" value="GH"/>
</dbReference>
<evidence type="ECO:0000313" key="3">
    <source>
        <dbReference type="EMBL" id="MDK7186394.1"/>
    </source>
</evidence>